<evidence type="ECO:0000256" key="2">
    <source>
        <dbReference type="SAM" id="Phobius"/>
    </source>
</evidence>
<organism evidence="3 4">
    <name type="scientific">Haloactinospora alba</name>
    <dbReference type="NCBI Taxonomy" id="405555"/>
    <lineage>
        <taxon>Bacteria</taxon>
        <taxon>Bacillati</taxon>
        <taxon>Actinomycetota</taxon>
        <taxon>Actinomycetes</taxon>
        <taxon>Streptosporangiales</taxon>
        <taxon>Nocardiopsidaceae</taxon>
        <taxon>Haloactinospora</taxon>
    </lineage>
</organism>
<dbReference type="Pfam" id="PF10011">
    <property type="entry name" value="DUF2254"/>
    <property type="match status" value="1"/>
</dbReference>
<feature type="transmembrane region" description="Helical" evidence="2">
    <location>
        <begin position="147"/>
        <end position="167"/>
    </location>
</feature>
<sequence length="441" mass="48284">MSRRTHWRTAEYVRNGIWHTAEYVRNGIWIIPAFFVVVAIAAGTVLPIVDEKTGMTIGITFGPDAARGMLGSLAGGMITFTGFVFSVLLVAVQFGSSQFSPRMLVLSLRDPVTQAALGTFIATFLYSLLVLSSVGRPENPDFVPNSSISVALFLLIASMFMFLQLIANTTSGLRVASVLNELGREARKVIDRVHPEPAVKDERGERGLAPLPEDSDVITYRGDPGVIQSVDRQGLFSLATDADAMVELVPAIGDFVVPGDPLFRVHGGSGPLEEREFQSAVAVGDERTMEQDPGFAFRLLADISAKALSPGTNDPSTSTQALDQIETLLRIIAHRRLTPGVMYDTKGAARLRWRTPSWEDYLSLALHETRQFGEGSVQVSRRLWTLLQRLRETVPSYRRPAVEVQLEQVRSGGRRAFSDRLDRDAATTVDPQGLGSSRGLE</sequence>
<dbReference type="OrthoDB" id="2955631at2"/>
<feature type="region of interest" description="Disordered" evidence="1">
    <location>
        <begin position="420"/>
        <end position="441"/>
    </location>
</feature>
<evidence type="ECO:0000256" key="1">
    <source>
        <dbReference type="SAM" id="MobiDB-lite"/>
    </source>
</evidence>
<evidence type="ECO:0000313" key="4">
    <source>
        <dbReference type="Proteomes" id="UP000317422"/>
    </source>
</evidence>
<keyword evidence="2" id="KW-1133">Transmembrane helix</keyword>
<protein>
    <submittedName>
        <fullName evidence="3">Putative membrane protein</fullName>
    </submittedName>
</protein>
<evidence type="ECO:0000313" key="3">
    <source>
        <dbReference type="EMBL" id="TQN31681.1"/>
    </source>
</evidence>
<keyword evidence="4" id="KW-1185">Reference proteome</keyword>
<accession>A0A543NIL0</accession>
<keyword evidence="2" id="KW-0472">Membrane</keyword>
<gene>
    <name evidence="3" type="ORF">FHX37_1600</name>
</gene>
<comment type="caution">
    <text evidence="3">The sequence shown here is derived from an EMBL/GenBank/DDBJ whole genome shotgun (WGS) entry which is preliminary data.</text>
</comment>
<dbReference type="Proteomes" id="UP000317422">
    <property type="component" value="Unassembled WGS sequence"/>
</dbReference>
<dbReference type="AlphaFoldDB" id="A0A543NIL0"/>
<dbReference type="EMBL" id="VFQC01000001">
    <property type="protein sequence ID" value="TQN31681.1"/>
    <property type="molecule type" value="Genomic_DNA"/>
</dbReference>
<feature type="transmembrane region" description="Helical" evidence="2">
    <location>
        <begin position="115"/>
        <end position="135"/>
    </location>
</feature>
<feature type="transmembrane region" description="Helical" evidence="2">
    <location>
        <begin position="69"/>
        <end position="94"/>
    </location>
</feature>
<dbReference type="InterPro" id="IPR018723">
    <property type="entry name" value="DUF2254_membrane"/>
</dbReference>
<name>A0A543NIL0_9ACTN</name>
<keyword evidence="2" id="KW-0812">Transmembrane</keyword>
<dbReference type="RefSeq" id="WP_141923213.1">
    <property type="nucleotide sequence ID" value="NZ_VFQC01000001.1"/>
</dbReference>
<reference evidence="3 4" key="1">
    <citation type="submission" date="2019-06" db="EMBL/GenBank/DDBJ databases">
        <title>Sequencing the genomes of 1000 actinobacteria strains.</title>
        <authorList>
            <person name="Klenk H.-P."/>
        </authorList>
    </citation>
    <scope>NUCLEOTIDE SEQUENCE [LARGE SCALE GENOMIC DNA]</scope>
    <source>
        <strain evidence="3 4">DSM 45015</strain>
    </source>
</reference>
<feature type="transmembrane region" description="Helical" evidence="2">
    <location>
        <begin position="28"/>
        <end position="49"/>
    </location>
</feature>
<proteinExistence type="predicted"/>